<dbReference type="RefSeq" id="WP_124928011.1">
    <property type="nucleotide sequence ID" value="NZ_BMOH01000009.1"/>
</dbReference>
<dbReference type="NCBIfam" id="TIGR02532">
    <property type="entry name" value="IV_pilin_GFxxxE"/>
    <property type="match status" value="1"/>
</dbReference>
<keyword evidence="1" id="KW-1133">Transmembrane helix</keyword>
<protein>
    <submittedName>
        <fullName evidence="2">Prepilin-type N-terminal cleavage/methylation domain-containing protein</fullName>
    </submittedName>
</protein>
<dbReference type="AlphaFoldDB" id="A0A3P1SIT4"/>
<dbReference type="SUPFAM" id="SSF54523">
    <property type="entry name" value="Pili subunits"/>
    <property type="match status" value="1"/>
</dbReference>
<organism evidence="2 3">
    <name type="scientific">Amphritea balenae</name>
    <dbReference type="NCBI Taxonomy" id="452629"/>
    <lineage>
        <taxon>Bacteria</taxon>
        <taxon>Pseudomonadati</taxon>
        <taxon>Pseudomonadota</taxon>
        <taxon>Gammaproteobacteria</taxon>
        <taxon>Oceanospirillales</taxon>
        <taxon>Oceanospirillaceae</taxon>
        <taxon>Amphritea</taxon>
    </lineage>
</organism>
<evidence type="ECO:0000313" key="2">
    <source>
        <dbReference type="EMBL" id="RRC96789.1"/>
    </source>
</evidence>
<reference evidence="2 3" key="1">
    <citation type="submission" date="2018-11" db="EMBL/GenBank/DDBJ databases">
        <title>The draft genome sequence of Amphritea balenae JAMM 1525T.</title>
        <authorList>
            <person name="Fang Z."/>
            <person name="Zhang Y."/>
            <person name="Han X."/>
        </authorList>
    </citation>
    <scope>NUCLEOTIDE SEQUENCE [LARGE SCALE GENOMIC DNA]</scope>
    <source>
        <strain evidence="2 3">JAMM 1525</strain>
    </source>
</reference>
<keyword evidence="1" id="KW-0812">Transmembrane</keyword>
<keyword evidence="1" id="KW-0472">Membrane</keyword>
<gene>
    <name evidence="2" type="ORF">EHS89_20345</name>
</gene>
<proteinExistence type="predicted"/>
<dbReference type="OrthoDB" id="5568646at2"/>
<name>A0A3P1SIT4_9GAMM</name>
<sequence>MNGRTESSREVSRQRGFTLLELLIALVLSGLIMALVFGGLSIAIRSWETVGQRSEHISEAFTLQHFLRQQLMGVSDERVASLEEGTLVVGFYGLENELIFTGFLNADDQGKLLTWIYLRVNTEDLLKPRLQLSTAPFDNVEEVDWEQMLADFRTESTSTYTLLQGTLQQIRFEYFEDEPDGQGQWHSEWRDRYALPKLIRLSFEMTDSQPLDWPEIIVVPREHSYVIKSAT</sequence>
<dbReference type="EMBL" id="RQXV01000017">
    <property type="protein sequence ID" value="RRC96789.1"/>
    <property type="molecule type" value="Genomic_DNA"/>
</dbReference>
<comment type="caution">
    <text evidence="2">The sequence shown here is derived from an EMBL/GenBank/DDBJ whole genome shotgun (WGS) entry which is preliminary data.</text>
</comment>
<evidence type="ECO:0000256" key="1">
    <source>
        <dbReference type="SAM" id="Phobius"/>
    </source>
</evidence>
<evidence type="ECO:0000313" key="3">
    <source>
        <dbReference type="Proteomes" id="UP000267535"/>
    </source>
</evidence>
<dbReference type="Pfam" id="PF07963">
    <property type="entry name" value="N_methyl"/>
    <property type="match status" value="1"/>
</dbReference>
<dbReference type="InterPro" id="IPR012902">
    <property type="entry name" value="N_methyl_site"/>
</dbReference>
<dbReference type="Proteomes" id="UP000267535">
    <property type="component" value="Unassembled WGS sequence"/>
</dbReference>
<accession>A0A3P1SIT4</accession>
<feature type="transmembrane region" description="Helical" evidence="1">
    <location>
        <begin position="20"/>
        <end position="44"/>
    </location>
</feature>
<keyword evidence="3" id="KW-1185">Reference proteome</keyword>
<dbReference type="PROSITE" id="PS00409">
    <property type="entry name" value="PROKAR_NTER_METHYL"/>
    <property type="match status" value="1"/>
</dbReference>
<dbReference type="InterPro" id="IPR045584">
    <property type="entry name" value="Pilin-like"/>
</dbReference>